<gene>
    <name evidence="1" type="primary">bcsS</name>
    <name evidence="1" type="ORF">QU481_07920</name>
</gene>
<dbReference type="Pfam" id="PF17036">
    <property type="entry name" value="CBP_BcsS"/>
    <property type="match status" value="1"/>
</dbReference>
<evidence type="ECO:0000313" key="1">
    <source>
        <dbReference type="EMBL" id="MDN0074819.1"/>
    </source>
</evidence>
<dbReference type="EMBL" id="JAUEDK010000010">
    <property type="protein sequence ID" value="MDN0074819.1"/>
    <property type="molecule type" value="Genomic_DNA"/>
</dbReference>
<proteinExistence type="predicted"/>
<name>A0ABT7XM19_9NEIS</name>
<protein>
    <submittedName>
        <fullName evidence="1">Cellulose biosynthesis protein BcsS</fullName>
    </submittedName>
</protein>
<dbReference type="RefSeq" id="WP_289829398.1">
    <property type="nucleotide sequence ID" value="NZ_JAUEDK010000010.1"/>
</dbReference>
<sequence length="240" mass="25663">MGKITTPNRGRVRGGLLLLACGLLGHGLQAGAASSWLYTGAAFSEQGGRYEYLGLMAPLFSSTYLTQRYLISDYYYRYGLNGVSVKVRGQAAEAELGVKTGWDSGWAGAFAGPRYRDNRVSPDGADPRADGTELGAVVGLEGEQRFGPLWALNGTAAYTFGPDSYWGRLRLLRQVLDGKAWVGIEGVAQGDPSYHAHQGGLVVDKIKLTDTLFLGFNAGVKKSSGESRAFYGGFNLAVGF</sequence>
<accession>A0ABT7XM19</accession>
<dbReference type="InterPro" id="IPR031485">
    <property type="entry name" value="CBP_BcsS"/>
</dbReference>
<organism evidence="1 2">
    <name type="scientific">Crenobacter oryzisoli</name>
    <dbReference type="NCBI Taxonomy" id="3056844"/>
    <lineage>
        <taxon>Bacteria</taxon>
        <taxon>Pseudomonadati</taxon>
        <taxon>Pseudomonadota</taxon>
        <taxon>Betaproteobacteria</taxon>
        <taxon>Neisseriales</taxon>
        <taxon>Neisseriaceae</taxon>
        <taxon>Crenobacter</taxon>
    </lineage>
</organism>
<dbReference type="Proteomes" id="UP001168540">
    <property type="component" value="Unassembled WGS sequence"/>
</dbReference>
<evidence type="ECO:0000313" key="2">
    <source>
        <dbReference type="Proteomes" id="UP001168540"/>
    </source>
</evidence>
<comment type="caution">
    <text evidence="1">The sequence shown here is derived from an EMBL/GenBank/DDBJ whole genome shotgun (WGS) entry which is preliminary data.</text>
</comment>
<keyword evidence="2" id="KW-1185">Reference proteome</keyword>
<reference evidence="1" key="1">
    <citation type="submission" date="2023-06" db="EMBL/GenBank/DDBJ databases">
        <authorList>
            <person name="Zhang S."/>
        </authorList>
    </citation>
    <scope>NUCLEOTIDE SEQUENCE</scope>
    <source>
        <strain evidence="1">SG2303</strain>
    </source>
</reference>